<gene>
    <name evidence="1" type="ORF">OVA965_LOCUS9289</name>
    <name evidence="2" type="ORF">TMI583_LOCUS9285</name>
</gene>
<dbReference type="Gene3D" id="2.160.10.10">
    <property type="entry name" value="Hexapeptide repeat proteins"/>
    <property type="match status" value="1"/>
</dbReference>
<organism evidence="2 3">
    <name type="scientific">Didymodactylos carnosus</name>
    <dbReference type="NCBI Taxonomy" id="1234261"/>
    <lineage>
        <taxon>Eukaryota</taxon>
        <taxon>Metazoa</taxon>
        <taxon>Spiralia</taxon>
        <taxon>Gnathifera</taxon>
        <taxon>Rotifera</taxon>
        <taxon>Eurotatoria</taxon>
        <taxon>Bdelloidea</taxon>
        <taxon>Philodinida</taxon>
        <taxon>Philodinidae</taxon>
        <taxon>Didymodactylos</taxon>
    </lineage>
</organism>
<dbReference type="InterPro" id="IPR011004">
    <property type="entry name" value="Trimer_LpxA-like_sf"/>
</dbReference>
<reference evidence="2" key="1">
    <citation type="submission" date="2021-02" db="EMBL/GenBank/DDBJ databases">
        <authorList>
            <person name="Nowell W R."/>
        </authorList>
    </citation>
    <scope>NUCLEOTIDE SEQUENCE</scope>
</reference>
<evidence type="ECO:0000313" key="3">
    <source>
        <dbReference type="Proteomes" id="UP000682733"/>
    </source>
</evidence>
<proteinExistence type="predicted"/>
<name>A0A8S2HQM0_9BILA</name>
<protein>
    <submittedName>
        <fullName evidence="2">Uncharacterized protein</fullName>
    </submittedName>
</protein>
<dbReference type="EMBL" id="CAJOBA010003258">
    <property type="protein sequence ID" value="CAF3676036.1"/>
    <property type="molecule type" value="Genomic_DNA"/>
</dbReference>
<dbReference type="EMBL" id="CAJNOK010003257">
    <property type="protein sequence ID" value="CAF0894306.1"/>
    <property type="molecule type" value="Genomic_DNA"/>
</dbReference>
<comment type="caution">
    <text evidence="2">The sequence shown here is derived from an EMBL/GenBank/DDBJ whole genome shotgun (WGS) entry which is preliminary data.</text>
</comment>
<evidence type="ECO:0000313" key="2">
    <source>
        <dbReference type="EMBL" id="CAF3676036.1"/>
    </source>
</evidence>
<sequence length="156" mass="17397">MISYCYGVTVTGTCHSPTVEIAVRSRILTFPSNLLTIKSNCKTLFDVAFDCTIDRNNGQYVLNRIYIGSDCAMGNTSTIEVGSNIPSNTILGTMTRFESKTITTTTQKQYERIILGTPARQIPFQFKSTLIDTTISYNKSHTSKLNKILLILSKYC</sequence>
<evidence type="ECO:0000313" key="1">
    <source>
        <dbReference type="EMBL" id="CAF0894306.1"/>
    </source>
</evidence>
<dbReference type="AlphaFoldDB" id="A0A8S2HQM0"/>
<dbReference type="Proteomes" id="UP000682733">
    <property type="component" value="Unassembled WGS sequence"/>
</dbReference>
<accession>A0A8S2HQM0</accession>
<dbReference type="SUPFAM" id="SSF51161">
    <property type="entry name" value="Trimeric LpxA-like enzymes"/>
    <property type="match status" value="1"/>
</dbReference>
<dbReference type="Proteomes" id="UP000677228">
    <property type="component" value="Unassembled WGS sequence"/>
</dbReference>